<dbReference type="PRINTS" id="PR00413">
    <property type="entry name" value="HADHALOGNASE"/>
</dbReference>
<dbReference type="PANTHER" id="PTHR46470">
    <property type="entry name" value="N-ACYLNEURAMINATE-9-PHOSPHATASE"/>
    <property type="match status" value="1"/>
</dbReference>
<dbReference type="Gene3D" id="1.10.150.240">
    <property type="entry name" value="Putative phosphatase, domain 2"/>
    <property type="match status" value="1"/>
</dbReference>
<dbReference type="EMBL" id="FOTC01000001">
    <property type="protein sequence ID" value="SFK80354.1"/>
    <property type="molecule type" value="Genomic_DNA"/>
</dbReference>
<accession>A0A1I4CGL3</accession>
<dbReference type="InterPro" id="IPR023214">
    <property type="entry name" value="HAD_sf"/>
</dbReference>
<gene>
    <name evidence="6" type="ORF">SAMN04487950_1172</name>
</gene>
<evidence type="ECO:0000256" key="2">
    <source>
        <dbReference type="ARBA" id="ARBA00007958"/>
    </source>
</evidence>
<proteinExistence type="inferred from homology"/>
<evidence type="ECO:0000256" key="1">
    <source>
        <dbReference type="ARBA" id="ARBA00001946"/>
    </source>
</evidence>
<dbReference type="RefSeq" id="WP_177197549.1">
    <property type="nucleotide sequence ID" value="NZ_FOTC01000001.1"/>
</dbReference>
<dbReference type="Pfam" id="PF13419">
    <property type="entry name" value="HAD_2"/>
    <property type="match status" value="1"/>
</dbReference>
<dbReference type="InterPro" id="IPR041492">
    <property type="entry name" value="HAD_2"/>
</dbReference>
<dbReference type="AlphaFoldDB" id="A0A1I4CGL3"/>
<organism evidence="6 7">
    <name type="scientific">Halogranum rubrum</name>
    <dbReference type="NCBI Taxonomy" id="553466"/>
    <lineage>
        <taxon>Archaea</taxon>
        <taxon>Methanobacteriati</taxon>
        <taxon>Methanobacteriota</taxon>
        <taxon>Stenosarchaea group</taxon>
        <taxon>Halobacteria</taxon>
        <taxon>Halobacteriales</taxon>
        <taxon>Haloferacaceae</taxon>
    </lineage>
</organism>
<dbReference type="InterPro" id="IPR006439">
    <property type="entry name" value="HAD-SF_hydro_IA"/>
</dbReference>
<dbReference type="InterPro" id="IPR051400">
    <property type="entry name" value="HAD-like_hydrolase"/>
</dbReference>
<comment type="similarity">
    <text evidence="2">Belongs to the HAD-like hydrolase superfamily.</text>
</comment>
<dbReference type="SFLD" id="SFLDG01129">
    <property type="entry name" value="C1.5:_HAD__Beta-PGM__Phosphata"/>
    <property type="match status" value="1"/>
</dbReference>
<reference evidence="7" key="1">
    <citation type="submission" date="2016-10" db="EMBL/GenBank/DDBJ databases">
        <authorList>
            <person name="Varghese N."/>
            <person name="Submissions S."/>
        </authorList>
    </citation>
    <scope>NUCLEOTIDE SEQUENCE [LARGE SCALE GENOMIC DNA]</scope>
    <source>
        <strain evidence="7">CGMCC 1.7738</strain>
    </source>
</reference>
<dbReference type="GO" id="GO:0044281">
    <property type="term" value="P:small molecule metabolic process"/>
    <property type="evidence" value="ECO:0007669"/>
    <property type="project" value="UniProtKB-ARBA"/>
</dbReference>
<sequence>MAAIYVDLDGTLLQYERSFADIFDDACAAVGIDATDEYQQYHLERFFERFTAFDDDPYLAAARDFCREYGLDVDPAVFRDARVEKERAATTVAPNVYDALDTLSTDYALGVLSNGVGYVQRGKLDAHGLTDRFDAIVVSHDVGAMKPDSRLFAVAEDRLPADEHVYVGDSAEDDIDGAVDAGWARTVHVVSDTATCSECRADLHVTPSEFDRIGEVL</sequence>
<keyword evidence="4 6" id="KW-0378">Hydrolase</keyword>
<evidence type="ECO:0000256" key="3">
    <source>
        <dbReference type="ARBA" id="ARBA00022723"/>
    </source>
</evidence>
<dbReference type="STRING" id="553466.SAMN04487950_1172"/>
<evidence type="ECO:0000256" key="5">
    <source>
        <dbReference type="ARBA" id="ARBA00022842"/>
    </source>
</evidence>
<dbReference type="PANTHER" id="PTHR46470:SF2">
    <property type="entry name" value="GLYCERALDEHYDE 3-PHOSPHATE PHOSPHATASE"/>
    <property type="match status" value="1"/>
</dbReference>
<dbReference type="NCBIfam" id="TIGR01549">
    <property type="entry name" value="HAD-SF-IA-v1"/>
    <property type="match status" value="1"/>
</dbReference>
<dbReference type="Gene3D" id="3.40.50.1000">
    <property type="entry name" value="HAD superfamily/HAD-like"/>
    <property type="match status" value="1"/>
</dbReference>
<evidence type="ECO:0000256" key="4">
    <source>
        <dbReference type="ARBA" id="ARBA00022801"/>
    </source>
</evidence>
<comment type="cofactor">
    <cofactor evidence="1">
        <name>Mg(2+)</name>
        <dbReference type="ChEBI" id="CHEBI:18420"/>
    </cofactor>
</comment>
<keyword evidence="7" id="KW-1185">Reference proteome</keyword>
<dbReference type="SUPFAM" id="SSF56784">
    <property type="entry name" value="HAD-like"/>
    <property type="match status" value="1"/>
</dbReference>
<protein>
    <submittedName>
        <fullName evidence="6">Putative hydrolase of the HAD superfamily</fullName>
    </submittedName>
</protein>
<name>A0A1I4CGL3_9EURY</name>
<dbReference type="Proteomes" id="UP000199607">
    <property type="component" value="Unassembled WGS sequence"/>
</dbReference>
<keyword evidence="3" id="KW-0479">Metal-binding</keyword>
<dbReference type="GO" id="GO:0016791">
    <property type="term" value="F:phosphatase activity"/>
    <property type="evidence" value="ECO:0007669"/>
    <property type="project" value="TreeGrafter"/>
</dbReference>
<dbReference type="GO" id="GO:0046872">
    <property type="term" value="F:metal ion binding"/>
    <property type="evidence" value="ECO:0007669"/>
    <property type="project" value="UniProtKB-KW"/>
</dbReference>
<dbReference type="InterPro" id="IPR023198">
    <property type="entry name" value="PGP-like_dom2"/>
</dbReference>
<evidence type="ECO:0000313" key="7">
    <source>
        <dbReference type="Proteomes" id="UP000199607"/>
    </source>
</evidence>
<keyword evidence="5" id="KW-0460">Magnesium</keyword>
<evidence type="ECO:0000313" key="6">
    <source>
        <dbReference type="EMBL" id="SFK80354.1"/>
    </source>
</evidence>
<dbReference type="SFLD" id="SFLDS00003">
    <property type="entry name" value="Haloacid_Dehalogenase"/>
    <property type="match status" value="1"/>
</dbReference>
<dbReference type="InterPro" id="IPR036412">
    <property type="entry name" value="HAD-like_sf"/>
</dbReference>